<dbReference type="Proteomes" id="UP000694425">
    <property type="component" value="Unplaced"/>
</dbReference>
<evidence type="ECO:0000256" key="1">
    <source>
        <dbReference type="ARBA" id="ARBA00004479"/>
    </source>
</evidence>
<evidence type="ECO:0000259" key="8">
    <source>
        <dbReference type="Pfam" id="PF00129"/>
    </source>
</evidence>
<evidence type="ECO:0000256" key="7">
    <source>
        <dbReference type="SAM" id="SignalP"/>
    </source>
</evidence>
<keyword evidence="4" id="KW-0472">Membrane</keyword>
<keyword evidence="2" id="KW-0490">MHC I</keyword>
<protein>
    <recommendedName>
        <fullName evidence="8">MHC class I-like antigen recognition-like domain-containing protein</fullName>
    </recommendedName>
</protein>
<comment type="subcellular location">
    <subcellularLocation>
        <location evidence="1">Membrane</location>
        <topology evidence="1">Single-pass type I membrane protein</topology>
    </subcellularLocation>
</comment>
<dbReference type="InterPro" id="IPR001039">
    <property type="entry name" value="MHC_I_a_a1/a2"/>
</dbReference>
<dbReference type="PANTHER" id="PTHR16675:SF251">
    <property type="entry name" value="HLA CLASS I HISTOCOMPATIBILITY ANTIGEN, C ALPHA CHAIN"/>
    <property type="match status" value="1"/>
</dbReference>
<evidence type="ECO:0000313" key="9">
    <source>
        <dbReference type="Ensembl" id="ENSNVIP00000023074.1"/>
    </source>
</evidence>
<reference evidence="9" key="1">
    <citation type="submission" date="2025-08" db="UniProtKB">
        <authorList>
            <consortium name="Ensembl"/>
        </authorList>
    </citation>
    <scope>IDENTIFICATION</scope>
</reference>
<dbReference type="InterPro" id="IPR050208">
    <property type="entry name" value="MHC_class-I_related"/>
</dbReference>
<dbReference type="PRINTS" id="PR01638">
    <property type="entry name" value="MHCCLASSI"/>
</dbReference>
<dbReference type="AlphaFoldDB" id="A0A8C7BNB4"/>
<dbReference type="GO" id="GO:0001916">
    <property type="term" value="P:positive regulation of T cell mediated cytotoxicity"/>
    <property type="evidence" value="ECO:0007669"/>
    <property type="project" value="TreeGrafter"/>
</dbReference>
<dbReference type="GO" id="GO:0009897">
    <property type="term" value="C:external side of plasma membrane"/>
    <property type="evidence" value="ECO:0007669"/>
    <property type="project" value="TreeGrafter"/>
</dbReference>
<accession>A0A8C7BNB4</accession>
<dbReference type="GO" id="GO:0042605">
    <property type="term" value="F:peptide antigen binding"/>
    <property type="evidence" value="ECO:0007669"/>
    <property type="project" value="TreeGrafter"/>
</dbReference>
<dbReference type="SUPFAM" id="SSF54452">
    <property type="entry name" value="MHC antigen-recognition domain"/>
    <property type="match status" value="1"/>
</dbReference>
<dbReference type="InterPro" id="IPR011162">
    <property type="entry name" value="MHC_I/II-like_Ag-recog"/>
</dbReference>
<feature type="domain" description="MHC class I-like antigen recognition-like" evidence="8">
    <location>
        <begin position="96"/>
        <end position="181"/>
    </location>
</feature>
<keyword evidence="3" id="KW-0391">Immunity</keyword>
<dbReference type="GO" id="GO:0098553">
    <property type="term" value="C:lumenal side of endoplasmic reticulum membrane"/>
    <property type="evidence" value="ECO:0007669"/>
    <property type="project" value="UniProtKB-ARBA"/>
</dbReference>
<dbReference type="GO" id="GO:0005615">
    <property type="term" value="C:extracellular space"/>
    <property type="evidence" value="ECO:0007669"/>
    <property type="project" value="TreeGrafter"/>
</dbReference>
<evidence type="ECO:0000256" key="5">
    <source>
        <dbReference type="ARBA" id="ARBA00023180"/>
    </source>
</evidence>
<feature type="chain" id="PRO_5046293169" description="MHC class I-like antigen recognition-like domain-containing protein" evidence="7">
    <location>
        <begin position="22"/>
        <end position="218"/>
    </location>
</feature>
<proteinExistence type="inferred from homology"/>
<dbReference type="InterPro" id="IPR037055">
    <property type="entry name" value="MHC_I-like_Ag-recog_sf"/>
</dbReference>
<dbReference type="Gene3D" id="3.30.500.10">
    <property type="entry name" value="MHC class I-like antigen recognition-like"/>
    <property type="match status" value="2"/>
</dbReference>
<dbReference type="GeneTree" id="ENSGT01120000271826"/>
<dbReference type="GO" id="GO:0042612">
    <property type="term" value="C:MHC class I protein complex"/>
    <property type="evidence" value="ECO:0007669"/>
    <property type="project" value="UniProtKB-KW"/>
</dbReference>
<dbReference type="PANTHER" id="PTHR16675">
    <property type="entry name" value="MHC CLASS I-RELATED"/>
    <property type="match status" value="1"/>
</dbReference>
<organism evidence="9 10">
    <name type="scientific">Neovison vison</name>
    <name type="common">American mink</name>
    <name type="synonym">Mustela vison</name>
    <dbReference type="NCBI Taxonomy" id="452646"/>
    <lineage>
        <taxon>Eukaryota</taxon>
        <taxon>Metazoa</taxon>
        <taxon>Chordata</taxon>
        <taxon>Craniata</taxon>
        <taxon>Vertebrata</taxon>
        <taxon>Euteleostomi</taxon>
        <taxon>Mammalia</taxon>
        <taxon>Eutheria</taxon>
        <taxon>Laurasiatheria</taxon>
        <taxon>Carnivora</taxon>
        <taxon>Caniformia</taxon>
        <taxon>Musteloidea</taxon>
        <taxon>Mustelidae</taxon>
        <taxon>Mustelinae</taxon>
        <taxon>Neogale</taxon>
    </lineage>
</organism>
<sequence>MPVMRPLALLLLLLLPTPAGSHSLRYLFTVVSQPGRREPRYLERSYVDDTQFPLFDSDSASLRMEPRAPWVEQEGLEYWAQQTRDSRTCPGGPGSGFHTFQRVIGCHVGPDGRFLHGYLRDAYDGVDHIALNKDLCSWTKADSTAQITGQKWEATGVAEQYRNYMERRCMEWLHRHMEKGSGSLTFPSQSCHLSLPSPSWAPLLPWFLWSLELWWWEL</sequence>
<dbReference type="GO" id="GO:0005102">
    <property type="term" value="F:signaling receptor binding"/>
    <property type="evidence" value="ECO:0007669"/>
    <property type="project" value="TreeGrafter"/>
</dbReference>
<comment type="similarity">
    <text evidence="6">Belongs to the MHC class I family.</text>
</comment>
<keyword evidence="5" id="KW-0325">Glycoprotein</keyword>
<dbReference type="Pfam" id="PF00129">
    <property type="entry name" value="MHC_I"/>
    <property type="match status" value="2"/>
</dbReference>
<feature type="signal peptide" evidence="7">
    <location>
        <begin position="1"/>
        <end position="21"/>
    </location>
</feature>
<keyword evidence="7" id="KW-0732">Signal</keyword>
<evidence type="ECO:0000256" key="4">
    <source>
        <dbReference type="ARBA" id="ARBA00023136"/>
    </source>
</evidence>
<keyword evidence="10" id="KW-1185">Reference proteome</keyword>
<evidence type="ECO:0000256" key="2">
    <source>
        <dbReference type="ARBA" id="ARBA00022451"/>
    </source>
</evidence>
<reference evidence="9" key="2">
    <citation type="submission" date="2025-09" db="UniProtKB">
        <authorList>
            <consortium name="Ensembl"/>
        </authorList>
    </citation>
    <scope>IDENTIFICATION</scope>
</reference>
<evidence type="ECO:0000313" key="10">
    <source>
        <dbReference type="Proteomes" id="UP000694425"/>
    </source>
</evidence>
<feature type="domain" description="MHC class I-like antigen recognition-like" evidence="8">
    <location>
        <begin position="20"/>
        <end position="87"/>
    </location>
</feature>
<dbReference type="Ensembl" id="ENSNVIT00000026834.1">
    <property type="protein sequence ID" value="ENSNVIP00000023074.1"/>
    <property type="gene ID" value="ENSNVIG00000017960.1"/>
</dbReference>
<dbReference type="GO" id="GO:0006955">
    <property type="term" value="P:immune response"/>
    <property type="evidence" value="ECO:0007669"/>
    <property type="project" value="TreeGrafter"/>
</dbReference>
<name>A0A8C7BNB4_NEOVI</name>
<dbReference type="GO" id="GO:0002486">
    <property type="term" value="P:antigen processing and presentation of endogenous peptide antigen via MHC class I via ER pathway, TAP-independent"/>
    <property type="evidence" value="ECO:0007669"/>
    <property type="project" value="TreeGrafter"/>
</dbReference>
<dbReference type="GO" id="GO:0002476">
    <property type="term" value="P:antigen processing and presentation of endogenous peptide antigen via MHC class Ib"/>
    <property type="evidence" value="ECO:0007669"/>
    <property type="project" value="TreeGrafter"/>
</dbReference>
<dbReference type="GO" id="GO:0030670">
    <property type="term" value="C:phagocytic vesicle membrane"/>
    <property type="evidence" value="ECO:0007669"/>
    <property type="project" value="UniProtKB-ARBA"/>
</dbReference>
<dbReference type="InterPro" id="IPR011161">
    <property type="entry name" value="MHC_I-like_Ag-recog"/>
</dbReference>
<evidence type="ECO:0000256" key="6">
    <source>
        <dbReference type="RuleBase" id="RU004439"/>
    </source>
</evidence>
<evidence type="ECO:0000256" key="3">
    <source>
        <dbReference type="ARBA" id="ARBA00022859"/>
    </source>
</evidence>